<evidence type="ECO:0008006" key="10">
    <source>
        <dbReference type="Google" id="ProtNLM"/>
    </source>
</evidence>
<name>A0A8H6B872_DEKBR</name>
<evidence type="ECO:0000259" key="7">
    <source>
        <dbReference type="PROSITE" id="PS50157"/>
    </source>
</evidence>
<dbReference type="PROSITE" id="PS00636">
    <property type="entry name" value="DNAJ_1"/>
    <property type="match status" value="1"/>
</dbReference>
<dbReference type="InterPro" id="IPR001623">
    <property type="entry name" value="DnaJ_domain"/>
</dbReference>
<dbReference type="GO" id="GO:0003676">
    <property type="term" value="F:nucleic acid binding"/>
    <property type="evidence" value="ECO:0007669"/>
    <property type="project" value="InterPro"/>
</dbReference>
<dbReference type="GO" id="GO:0008270">
    <property type="term" value="F:zinc ion binding"/>
    <property type="evidence" value="ECO:0007669"/>
    <property type="project" value="UniProtKB-KW"/>
</dbReference>
<dbReference type="PROSITE" id="PS50157">
    <property type="entry name" value="ZINC_FINGER_C2H2_2"/>
    <property type="match status" value="1"/>
</dbReference>
<dbReference type="InterPro" id="IPR036236">
    <property type="entry name" value="Znf_C2H2_sf"/>
</dbReference>
<feature type="compositionally biased region" description="Acidic residues" evidence="5">
    <location>
        <begin position="400"/>
        <end position="410"/>
    </location>
</feature>
<dbReference type="SMART" id="SM00271">
    <property type="entry name" value="DnaJ"/>
    <property type="match status" value="1"/>
</dbReference>
<dbReference type="PRINTS" id="PR00625">
    <property type="entry name" value="JDOMAIN"/>
</dbReference>
<feature type="region of interest" description="Disordered" evidence="5">
    <location>
        <begin position="270"/>
        <end position="295"/>
    </location>
</feature>
<dbReference type="SMART" id="SM00451">
    <property type="entry name" value="ZnF_U1"/>
    <property type="match status" value="2"/>
</dbReference>
<feature type="compositionally biased region" description="Polar residues" evidence="5">
    <location>
        <begin position="411"/>
        <end position="446"/>
    </location>
</feature>
<dbReference type="Proteomes" id="UP000568158">
    <property type="component" value="Unassembled WGS sequence"/>
</dbReference>
<dbReference type="SMART" id="SM00355">
    <property type="entry name" value="ZnF_C2H2"/>
    <property type="match status" value="2"/>
</dbReference>
<keyword evidence="3" id="KW-0862">Zinc</keyword>
<accession>A0A8H6B872</accession>
<feature type="compositionally biased region" description="Polar residues" evidence="5">
    <location>
        <begin position="540"/>
        <end position="552"/>
    </location>
</feature>
<organism evidence="8 9">
    <name type="scientific">Dekkera bruxellensis</name>
    <name type="common">Brettanomyces custersii</name>
    <dbReference type="NCBI Taxonomy" id="5007"/>
    <lineage>
        <taxon>Eukaryota</taxon>
        <taxon>Fungi</taxon>
        <taxon>Dikarya</taxon>
        <taxon>Ascomycota</taxon>
        <taxon>Saccharomycotina</taxon>
        <taxon>Pichiomycetes</taxon>
        <taxon>Pichiales</taxon>
        <taxon>Pichiaceae</taxon>
        <taxon>Brettanomyces</taxon>
    </lineage>
</organism>
<dbReference type="AlphaFoldDB" id="A0A8H6B872"/>
<evidence type="ECO:0000313" key="9">
    <source>
        <dbReference type="Proteomes" id="UP000568158"/>
    </source>
</evidence>
<feature type="domain" description="C2H2-type" evidence="7">
    <location>
        <begin position="339"/>
        <end position="368"/>
    </location>
</feature>
<dbReference type="Pfam" id="PF12171">
    <property type="entry name" value="zf-C2H2_jaz"/>
    <property type="match status" value="1"/>
</dbReference>
<sequence length="589" mass="69106">MKTDYYELLGVSECATLAELKRGFRKQALKLHPDKNPSADAATLFNEVRTAYETLTDSQERSWYDSHKYQILAEDDDINSNNNEFDEKDDAEYYYNGTTVEDIKKYFSNNLYNRIDDSVQGFYQVVNVLTTKIASEEVTSGKKQMLPNFGKYKDDSVYSNACDPDLLLFPRFGNSKANYGTEVRLFYKVWSNFQSVKTFSWTDEYRYSTAPDRRTMRSMQRENKKVRQKSRKEYNETIRRWVAFIKRKDPRVNAKAQKEYEQLRIKKRQDALKQQAQNRKRQRNHETEEYEEYREQDWQQIDADELAQIEQELDKIYKEEERLKGEDSDSDQDKSNDIFECIVCNKTFKSEQKFSEHERSRKHKKKLKKLKWQMRKEGVELGIDKDNFVKEEEVVQEFQDAVEDPDDLPTDENNGNFQNSNKIKADHSNQLQNNHSAENNYSGQNESEIKNRTRNKTSKQDQEEVHGLFVNARNANKAPKVAEYQHHNNRHKDKQLQELTEILNEVSLEPKESSEDDWGTGKKKKRGRRKAKKGNKAESKNNNASVSVPKESSSVAKCAVCDLKFSSRNKLFEHINNTGHAVPLTKKCG</sequence>
<feature type="compositionally biased region" description="Basic residues" evidence="5">
    <location>
        <begin position="521"/>
        <end position="534"/>
    </location>
</feature>
<dbReference type="InterPro" id="IPR013087">
    <property type="entry name" value="Znf_C2H2_type"/>
</dbReference>
<dbReference type="InterPro" id="IPR003604">
    <property type="entry name" value="Matrin/U1-like-C_Znf_C2H2"/>
</dbReference>
<keyword evidence="1" id="KW-0479">Metal-binding</keyword>
<dbReference type="Pfam" id="PF21884">
    <property type="entry name" value="ZUO1-like_ZHD"/>
    <property type="match status" value="1"/>
</dbReference>
<keyword evidence="2 4" id="KW-0863">Zinc-finger</keyword>
<evidence type="ECO:0000256" key="3">
    <source>
        <dbReference type="ARBA" id="ARBA00022833"/>
    </source>
</evidence>
<feature type="region of interest" description="Disordered" evidence="5">
    <location>
        <begin position="504"/>
        <end position="552"/>
    </location>
</feature>
<dbReference type="InterPro" id="IPR022755">
    <property type="entry name" value="Znf_C2H2_jaz"/>
</dbReference>
<dbReference type="InterPro" id="IPR051964">
    <property type="entry name" value="Chaperone_stress_response"/>
</dbReference>
<reference evidence="8 9" key="1">
    <citation type="journal article" date="2020" name="Appl. Microbiol. Biotechnol.">
        <title>Targeted gene deletion in Brettanomyces bruxellensis with an expression-free CRISPR-Cas9 system.</title>
        <authorList>
            <person name="Varela C."/>
            <person name="Bartel C."/>
            <person name="Onetto C."/>
            <person name="Borneman A."/>
        </authorList>
    </citation>
    <scope>NUCLEOTIDE SEQUENCE [LARGE SCALE GENOMIC DNA]</scope>
    <source>
        <strain evidence="8 9">AWRI1613</strain>
    </source>
</reference>
<evidence type="ECO:0000256" key="2">
    <source>
        <dbReference type="ARBA" id="ARBA00022771"/>
    </source>
</evidence>
<evidence type="ECO:0000256" key="1">
    <source>
        <dbReference type="ARBA" id="ARBA00022723"/>
    </source>
</evidence>
<protein>
    <recommendedName>
        <fullName evidence="10">J protein JJJ1</fullName>
    </recommendedName>
</protein>
<dbReference type="InterPro" id="IPR054076">
    <property type="entry name" value="ZUO1-like_ZHD"/>
</dbReference>
<dbReference type="PROSITE" id="PS50076">
    <property type="entry name" value="DNAJ_2"/>
    <property type="match status" value="1"/>
</dbReference>
<evidence type="ECO:0000313" key="8">
    <source>
        <dbReference type="EMBL" id="KAF6006614.1"/>
    </source>
</evidence>
<dbReference type="SUPFAM" id="SSF57667">
    <property type="entry name" value="beta-beta-alpha zinc fingers"/>
    <property type="match status" value="1"/>
</dbReference>
<dbReference type="CDD" id="cd06257">
    <property type="entry name" value="DnaJ"/>
    <property type="match status" value="1"/>
</dbReference>
<feature type="region of interest" description="Disordered" evidence="5">
    <location>
        <begin position="394"/>
        <end position="464"/>
    </location>
</feature>
<evidence type="ECO:0000259" key="6">
    <source>
        <dbReference type="PROSITE" id="PS50076"/>
    </source>
</evidence>
<dbReference type="EMBL" id="JABCYN010000048">
    <property type="protein sequence ID" value="KAF6006614.1"/>
    <property type="molecule type" value="Genomic_DNA"/>
</dbReference>
<dbReference type="Pfam" id="PF00226">
    <property type="entry name" value="DnaJ"/>
    <property type="match status" value="1"/>
</dbReference>
<evidence type="ECO:0000256" key="5">
    <source>
        <dbReference type="SAM" id="MobiDB-lite"/>
    </source>
</evidence>
<dbReference type="SUPFAM" id="SSF46565">
    <property type="entry name" value="Chaperone J-domain"/>
    <property type="match status" value="1"/>
</dbReference>
<dbReference type="GO" id="GO:0005737">
    <property type="term" value="C:cytoplasm"/>
    <property type="evidence" value="ECO:0007669"/>
    <property type="project" value="TreeGrafter"/>
</dbReference>
<dbReference type="PANTHER" id="PTHR44029:SF1">
    <property type="entry name" value="DNAJ HOMOLOG SUBFAMILY C MEMBER 21"/>
    <property type="match status" value="1"/>
</dbReference>
<proteinExistence type="predicted"/>
<gene>
    <name evidence="8" type="ORF">HII12_004960</name>
</gene>
<dbReference type="Gene3D" id="1.10.287.110">
    <property type="entry name" value="DnaJ domain"/>
    <property type="match status" value="1"/>
</dbReference>
<dbReference type="Gene3D" id="3.30.160.60">
    <property type="entry name" value="Classic Zinc Finger"/>
    <property type="match status" value="1"/>
</dbReference>
<dbReference type="PROSITE" id="PS00028">
    <property type="entry name" value="ZINC_FINGER_C2H2_1"/>
    <property type="match status" value="2"/>
</dbReference>
<dbReference type="InterPro" id="IPR036869">
    <property type="entry name" value="J_dom_sf"/>
</dbReference>
<dbReference type="PANTHER" id="PTHR44029">
    <property type="entry name" value="DNAJ HOMOLOG SUBFAMILY C MEMBER 21"/>
    <property type="match status" value="1"/>
</dbReference>
<evidence type="ECO:0000256" key="4">
    <source>
        <dbReference type="PROSITE-ProRule" id="PRU00042"/>
    </source>
</evidence>
<comment type="caution">
    <text evidence="8">The sequence shown here is derived from an EMBL/GenBank/DDBJ whole genome shotgun (WGS) entry which is preliminary data.</text>
</comment>
<feature type="domain" description="J" evidence="6">
    <location>
        <begin position="4"/>
        <end position="68"/>
    </location>
</feature>
<dbReference type="InterPro" id="IPR018253">
    <property type="entry name" value="DnaJ_domain_CS"/>
</dbReference>